<accession>A0A9P6HF34</accession>
<reference evidence="3" key="2">
    <citation type="submission" date="2020-11" db="EMBL/GenBank/DDBJ databases">
        <authorList>
            <consortium name="DOE Joint Genome Institute"/>
            <person name="Kuo A."/>
            <person name="Miyauchi S."/>
            <person name="Kiss E."/>
            <person name="Drula E."/>
            <person name="Kohler A."/>
            <person name="Sanchez-Garcia M."/>
            <person name="Andreopoulos B."/>
            <person name="Barry K.W."/>
            <person name="Bonito G."/>
            <person name="Buee M."/>
            <person name="Carver A."/>
            <person name="Chen C."/>
            <person name="Cichocki N."/>
            <person name="Clum A."/>
            <person name="Culley D."/>
            <person name="Crous P.W."/>
            <person name="Fauchery L."/>
            <person name="Girlanda M."/>
            <person name="Hayes R."/>
            <person name="Keri Z."/>
            <person name="Labutti K."/>
            <person name="Lipzen A."/>
            <person name="Lombard V."/>
            <person name="Magnuson J."/>
            <person name="Maillard F."/>
            <person name="Morin E."/>
            <person name="Murat C."/>
            <person name="Nolan M."/>
            <person name="Ohm R."/>
            <person name="Pangilinan J."/>
            <person name="Pereira M."/>
            <person name="Perotto S."/>
            <person name="Peter M."/>
            <person name="Riley R."/>
            <person name="Sitrit Y."/>
            <person name="Stielow B."/>
            <person name="Szollosi G."/>
            <person name="Zifcakova L."/>
            <person name="Stursova M."/>
            <person name="Spatafora J.W."/>
            <person name="Tedersoo L."/>
            <person name="Vaario L.-M."/>
            <person name="Yamada A."/>
            <person name="Yan M."/>
            <person name="Wang P."/>
            <person name="Xu J."/>
            <person name="Bruns T."/>
            <person name="Baldrian P."/>
            <person name="Vilgalys R."/>
            <person name="Henrissat B."/>
            <person name="Grigoriev I.V."/>
            <person name="Hibbett D."/>
            <person name="Nagy L.G."/>
            <person name="Martin F.M."/>
        </authorList>
    </citation>
    <scope>NUCLEOTIDE SEQUENCE</scope>
    <source>
        <strain evidence="3">UH-Tt-Lm1</strain>
    </source>
</reference>
<dbReference type="Pfam" id="PF24883">
    <property type="entry name" value="NPHP3_N"/>
    <property type="match status" value="2"/>
</dbReference>
<evidence type="ECO:0000259" key="2">
    <source>
        <dbReference type="Pfam" id="PF24883"/>
    </source>
</evidence>
<dbReference type="Proteomes" id="UP000736335">
    <property type="component" value="Unassembled WGS sequence"/>
</dbReference>
<keyword evidence="4" id="KW-1185">Reference proteome</keyword>
<dbReference type="InterPro" id="IPR015943">
    <property type="entry name" value="WD40/YVTN_repeat-like_dom_sf"/>
</dbReference>
<evidence type="ECO:0000313" key="3">
    <source>
        <dbReference type="EMBL" id="KAF9784565.1"/>
    </source>
</evidence>
<gene>
    <name evidence="3" type="ORF">BJ322DRAFT_1211500</name>
</gene>
<name>A0A9P6HF34_9AGAM</name>
<dbReference type="Gene3D" id="3.40.50.300">
    <property type="entry name" value="P-loop containing nucleotide triphosphate hydrolases"/>
    <property type="match status" value="1"/>
</dbReference>
<dbReference type="EMBL" id="WIUZ02000008">
    <property type="protein sequence ID" value="KAF9784565.1"/>
    <property type="molecule type" value="Genomic_DNA"/>
</dbReference>
<dbReference type="InterPro" id="IPR056884">
    <property type="entry name" value="NPHP3-like_N"/>
</dbReference>
<dbReference type="InterPro" id="IPR027417">
    <property type="entry name" value="P-loop_NTPase"/>
</dbReference>
<feature type="domain" description="Nephrocystin 3-like N-terminal" evidence="2">
    <location>
        <begin position="329"/>
        <end position="482"/>
    </location>
</feature>
<dbReference type="Gene3D" id="2.130.10.10">
    <property type="entry name" value="YVTN repeat-like/Quinoprotein amine dehydrogenase"/>
    <property type="match status" value="1"/>
</dbReference>
<evidence type="ECO:0000313" key="4">
    <source>
        <dbReference type="Proteomes" id="UP000736335"/>
    </source>
</evidence>
<dbReference type="PANTHER" id="PTHR10039">
    <property type="entry name" value="AMELOGENIN"/>
    <property type="match status" value="1"/>
</dbReference>
<feature type="domain" description="Nephrocystin 3-like N-terminal" evidence="2">
    <location>
        <begin position="1248"/>
        <end position="1402"/>
    </location>
</feature>
<dbReference type="SUPFAM" id="SSF69322">
    <property type="entry name" value="Tricorn protease domain 2"/>
    <property type="match status" value="1"/>
</dbReference>
<dbReference type="OrthoDB" id="163438at2759"/>
<comment type="caution">
    <text evidence="3">The sequence shown here is derived from an EMBL/GenBank/DDBJ whole genome shotgun (WGS) entry which is preliminary data.</text>
</comment>
<protein>
    <recommendedName>
        <fullName evidence="2">Nephrocystin 3-like N-terminal domain-containing protein</fullName>
    </recommendedName>
</protein>
<organism evidence="3 4">
    <name type="scientific">Thelephora terrestris</name>
    <dbReference type="NCBI Taxonomy" id="56493"/>
    <lineage>
        <taxon>Eukaryota</taxon>
        <taxon>Fungi</taxon>
        <taxon>Dikarya</taxon>
        <taxon>Basidiomycota</taxon>
        <taxon>Agaricomycotina</taxon>
        <taxon>Agaricomycetes</taxon>
        <taxon>Thelephorales</taxon>
        <taxon>Thelephoraceae</taxon>
        <taxon>Thelephora</taxon>
    </lineage>
</organism>
<keyword evidence="1" id="KW-0677">Repeat</keyword>
<sequence length="1743" mass="193576">MPKYHEPFSTTSYGGGDGGYIGSSSPKNRRLIDATKMLVLRITKEPADCFPPLKSCLGGIISLMEHYEESEDVEDKLGDLAQWFLVRRYVIVATVSNGGNREEAQSREEFIRSLEDIERQSRALLGKGKTARILNKMQDSGTVVKLIEQLQQAITVYQQQSIDDRASKLAVSFDEYLKPHEVWIESILARMGGLNLGGSTGDGNDYERTTALLKALEGIENKLHSISERSNAVGYRENDADVQAVCELAEHLIDATFEYQLARQKEIYELNCKMIDSGREIFCFLSADADGLADELALLDNCNRAYEAGWQCHQRIPCLQGTRGGVLDEIEIWAGDFDTSPVFWLNGLAGTGKSAIAQTIAERTFADGRLGASFFCSRGIEERSNLHLIFPTLAFELAQKYPDFRSSLVPVLQSNPDIVHDSLLFQMETLIVGPLLSAGVSTVIVIDALDQCKDEEPESAILLVLGQLVNSIPNVKFFITSRPERHIVSGFRGPLLKEATNVFILHQVDRSTVDNDIRRFFKLRLSELASSESEVWPTDEQVEPLCRRAAGFFAYAAATVTFLRVTSRELSDRLKVIMESPEITFQEGQTDFSEYIGLGRMYALILQAAFFKNDTDDDALVRSVLSVVFLATKPLRLSAIATLLGLERDVVLSVLEPVQSLLILHEDVNQPIQPFHKSFADFMMDPSRCYDGRFHISPDNHINIFICCLKLMEESLKKNMCSIPDFFLNHEIEDLVERIEASGISGALEYACRSWHSHLILTEDHTSIALSTLHDFLEKRFIFWLEALSVLGIVDIAVGALGAALRWLNKIRVSADLTAIFDTIKDCRRFVNEFFEVISKSAPHIYHSALPSASQFSIVRRLYGQYISSPVPKVVIDNPTLRGLPARANHAVYSPDNQLIAVGWVDSVTIYNPRTLENLLMLRTTYRATTGSLTFSPDGHLLAYAYRRAEHGLERSSPISSITVDFWDTKTGTPTRILEIDGHDSFNAMFTPGVIAVVGIGGGIHTCDMGTGGLLWKGKITPSHNNQLGAQWVHNKSFRFATSSRSDGQLMVSICELQEAPNFSLPVVETFLVLPHHGEFSFCPISYHASFSTETEVTILDVRSSYILFRTEETSPLYRPPGRFSHDGSIFVCGTVENEIYVWKNTPNGYVPRGSLRPLLSFIGFAVSPVATSILSWGPEGLELFGFEDFAGHRAHVDPIQQEDCIIIRRAVAGPVKWLKPDVPLRIEGAGTGDQQICLPGTRGTILESIKSWSEDSNRPPIFLLQGLAGTGKSAIARTFMEWCGSHGHLGSFFFCSSDVDDPGNAPLIVPSLAIQLAQQHPKVCSILVPILRSNPDVVYESTQNQVQQLIVKPLMSADVPAVIVIDALDEWMDEVSQSAILSAVEESIREVPKVKFLITGRPKPHVIARSSLLFFTGLAEFVDLDDTALDLTDTDIDIHLFLEHALAEPAAQKQLDSWPTPVQLDLLRDRAAGLFVYAVATVKFLGQNHTSPAKQFAIIEEFPDDTVHEGTVGAVHKGLSLDCLCTSTLQASFRNVEDDATTRLVLATVVLATRPLPPSVIAELICLEVEEVMTLLGSIQSLLRLQEDPDQPVLPFHKLLSDLLTSPTRCADERFYISPGKFHSEIALNCLMSINEISEDNLSPETTEAEHLLGKPALSYACTSWYIHLAESRENVKTLIPALRRFLEEGFKAWLKVLRAQGERADPVFAMNETVSWLRGMTDDGQLLNDADQCLHFIKQSV</sequence>
<dbReference type="SUPFAM" id="SSF52540">
    <property type="entry name" value="P-loop containing nucleoside triphosphate hydrolases"/>
    <property type="match status" value="2"/>
</dbReference>
<proteinExistence type="predicted"/>
<reference evidence="3" key="1">
    <citation type="journal article" date="2020" name="Nat. Commun.">
        <title>Large-scale genome sequencing of mycorrhizal fungi provides insights into the early evolution of symbiotic traits.</title>
        <authorList>
            <person name="Miyauchi S."/>
            <person name="Kiss E."/>
            <person name="Kuo A."/>
            <person name="Drula E."/>
            <person name="Kohler A."/>
            <person name="Sanchez-Garcia M."/>
            <person name="Morin E."/>
            <person name="Andreopoulos B."/>
            <person name="Barry K.W."/>
            <person name="Bonito G."/>
            <person name="Buee M."/>
            <person name="Carver A."/>
            <person name="Chen C."/>
            <person name="Cichocki N."/>
            <person name="Clum A."/>
            <person name="Culley D."/>
            <person name="Crous P.W."/>
            <person name="Fauchery L."/>
            <person name="Girlanda M."/>
            <person name="Hayes R.D."/>
            <person name="Keri Z."/>
            <person name="LaButti K."/>
            <person name="Lipzen A."/>
            <person name="Lombard V."/>
            <person name="Magnuson J."/>
            <person name="Maillard F."/>
            <person name="Murat C."/>
            <person name="Nolan M."/>
            <person name="Ohm R.A."/>
            <person name="Pangilinan J."/>
            <person name="Pereira M.F."/>
            <person name="Perotto S."/>
            <person name="Peter M."/>
            <person name="Pfister S."/>
            <person name="Riley R."/>
            <person name="Sitrit Y."/>
            <person name="Stielow J.B."/>
            <person name="Szollosi G."/>
            <person name="Zifcakova L."/>
            <person name="Stursova M."/>
            <person name="Spatafora J.W."/>
            <person name="Tedersoo L."/>
            <person name="Vaario L.M."/>
            <person name="Yamada A."/>
            <person name="Yan M."/>
            <person name="Wang P."/>
            <person name="Xu J."/>
            <person name="Bruns T."/>
            <person name="Baldrian P."/>
            <person name="Vilgalys R."/>
            <person name="Dunand C."/>
            <person name="Henrissat B."/>
            <person name="Grigoriev I.V."/>
            <person name="Hibbett D."/>
            <person name="Nagy L.G."/>
            <person name="Martin F.M."/>
        </authorList>
    </citation>
    <scope>NUCLEOTIDE SEQUENCE</scope>
    <source>
        <strain evidence="3">UH-Tt-Lm1</strain>
    </source>
</reference>
<evidence type="ECO:0000256" key="1">
    <source>
        <dbReference type="ARBA" id="ARBA00022737"/>
    </source>
</evidence>